<dbReference type="RefSeq" id="WP_094325621.1">
    <property type="nucleotide sequence ID" value="NZ_CP022347.1"/>
</dbReference>
<accession>A0A222MXW1</accession>
<dbReference type="Pfam" id="PF00156">
    <property type="entry name" value="Pribosyltran"/>
    <property type="match status" value="1"/>
</dbReference>
<dbReference type="InterPro" id="IPR029057">
    <property type="entry name" value="PRTase-like"/>
</dbReference>
<reference evidence="4 5" key="1">
    <citation type="submission" date="2017-07" db="EMBL/GenBank/DDBJ databases">
        <title>Analysis of two Campylobacter avium genomes and identification of a novel hippuricase gene.</title>
        <authorList>
            <person name="Miller W.G."/>
            <person name="Chapman M.H."/>
            <person name="Yee E."/>
            <person name="Revez J."/>
            <person name="Bono J.L."/>
            <person name="Rossi M."/>
        </authorList>
    </citation>
    <scope>NUCLEOTIDE SEQUENCE [LARGE SCALE GENOMIC DNA]</scope>
    <source>
        <strain evidence="4 5">LMG 24591</strain>
    </source>
</reference>
<keyword evidence="5" id="KW-1185">Reference proteome</keyword>
<dbReference type="Proteomes" id="UP000201169">
    <property type="component" value="Chromosome"/>
</dbReference>
<protein>
    <submittedName>
        <fullName evidence="4">Putative nucleotide phosphoribosyltransferase</fullName>
    </submittedName>
</protein>
<dbReference type="OrthoDB" id="5327200at2"/>
<dbReference type="InterPro" id="IPR000836">
    <property type="entry name" value="PRTase_dom"/>
</dbReference>
<keyword evidence="2 4" id="KW-0808">Transferase</keyword>
<dbReference type="AlphaFoldDB" id="A0A222MXW1"/>
<dbReference type="SUPFAM" id="SSF53271">
    <property type="entry name" value="PRTase-like"/>
    <property type="match status" value="1"/>
</dbReference>
<sequence length="146" mass="16896">MYYYTYDEFAKDFKDLAKNIDASFKADAILAVARGGMSLAHCLALALNNRQVFVLNSIHYDDTTKLDTVEIFNVPDLSNFKTVLIVDDIIDSGESMKEIKRLLQSKFPHIIFKVATVFKRKHSIFSPDFVVRDIDEWVVFHWDIKL</sequence>
<dbReference type="GO" id="GO:0016757">
    <property type="term" value="F:glycosyltransferase activity"/>
    <property type="evidence" value="ECO:0007669"/>
    <property type="project" value="UniProtKB-KW"/>
</dbReference>
<dbReference type="EMBL" id="CP022347">
    <property type="protein sequence ID" value="ASQ30817.1"/>
    <property type="molecule type" value="Genomic_DNA"/>
</dbReference>
<feature type="domain" description="Phosphoribosyltransferase" evidence="3">
    <location>
        <begin position="8"/>
        <end position="145"/>
    </location>
</feature>
<evidence type="ECO:0000256" key="1">
    <source>
        <dbReference type="ARBA" id="ARBA00022676"/>
    </source>
</evidence>
<proteinExistence type="predicted"/>
<dbReference type="KEGG" id="cavi:CAV_1191"/>
<dbReference type="Gene3D" id="3.40.50.2020">
    <property type="match status" value="1"/>
</dbReference>
<organism evidence="4 5">
    <name type="scientific">Campylobacter avium LMG 24591</name>
    <dbReference type="NCBI Taxonomy" id="522484"/>
    <lineage>
        <taxon>Bacteria</taxon>
        <taxon>Pseudomonadati</taxon>
        <taxon>Campylobacterota</taxon>
        <taxon>Epsilonproteobacteria</taxon>
        <taxon>Campylobacterales</taxon>
        <taxon>Campylobacteraceae</taxon>
        <taxon>Campylobacter</taxon>
    </lineage>
</organism>
<keyword evidence="1 4" id="KW-0328">Glycosyltransferase</keyword>
<evidence type="ECO:0000259" key="3">
    <source>
        <dbReference type="Pfam" id="PF00156"/>
    </source>
</evidence>
<gene>
    <name evidence="4" type="ORF">CAV_1191</name>
</gene>
<dbReference type="CDD" id="cd06223">
    <property type="entry name" value="PRTases_typeI"/>
    <property type="match status" value="1"/>
</dbReference>
<name>A0A222MXW1_9BACT</name>
<evidence type="ECO:0000256" key="2">
    <source>
        <dbReference type="ARBA" id="ARBA00022679"/>
    </source>
</evidence>
<dbReference type="PANTHER" id="PTHR43363:SF1">
    <property type="entry name" value="HYPOXANTHINE-GUANINE PHOSPHORIBOSYLTRANSFERASE"/>
    <property type="match status" value="1"/>
</dbReference>
<evidence type="ECO:0000313" key="5">
    <source>
        <dbReference type="Proteomes" id="UP000201169"/>
    </source>
</evidence>
<evidence type="ECO:0000313" key="4">
    <source>
        <dbReference type="EMBL" id="ASQ30817.1"/>
    </source>
</evidence>
<dbReference type="PANTHER" id="PTHR43363">
    <property type="entry name" value="HYPOXANTHINE PHOSPHORIBOSYLTRANSFERASE"/>
    <property type="match status" value="1"/>
</dbReference>